<feature type="compositionally biased region" description="Basic and acidic residues" evidence="1">
    <location>
        <begin position="377"/>
        <end position="388"/>
    </location>
</feature>
<evidence type="ECO:0000313" key="3">
    <source>
        <dbReference type="Proteomes" id="UP000297951"/>
    </source>
</evidence>
<dbReference type="Gene3D" id="3.40.140.120">
    <property type="match status" value="1"/>
</dbReference>
<evidence type="ECO:0000256" key="1">
    <source>
        <dbReference type="SAM" id="MobiDB-lite"/>
    </source>
</evidence>
<feature type="compositionally biased region" description="Basic and acidic residues" evidence="1">
    <location>
        <begin position="395"/>
        <end position="406"/>
    </location>
</feature>
<dbReference type="AlphaFoldDB" id="A0A4Y9F0T3"/>
<dbReference type="OrthoDB" id="3268650at2"/>
<protein>
    <submittedName>
        <fullName evidence="2">Phage portal protein</fullName>
    </submittedName>
</protein>
<proteinExistence type="predicted"/>
<dbReference type="Gene3D" id="3.30.1120.70">
    <property type="match status" value="1"/>
</dbReference>
<feature type="region of interest" description="Disordered" evidence="1">
    <location>
        <begin position="372"/>
        <end position="406"/>
    </location>
</feature>
<gene>
    <name evidence="2" type="ORF">E4U03_10945</name>
</gene>
<dbReference type="Proteomes" id="UP000297951">
    <property type="component" value="Unassembled WGS sequence"/>
</dbReference>
<dbReference type="Gene3D" id="1.20.1270.210">
    <property type="match status" value="1"/>
</dbReference>
<comment type="caution">
    <text evidence="2">The sequence shown here is derived from an EMBL/GenBank/DDBJ whole genome shotgun (WGS) entry which is preliminary data.</text>
</comment>
<organism evidence="2 3">
    <name type="scientific">Rothia nasimurium</name>
    <dbReference type="NCBI Taxonomy" id="85336"/>
    <lineage>
        <taxon>Bacteria</taxon>
        <taxon>Bacillati</taxon>
        <taxon>Actinomycetota</taxon>
        <taxon>Actinomycetes</taxon>
        <taxon>Micrococcales</taxon>
        <taxon>Micrococcaceae</taxon>
        <taxon>Rothia</taxon>
    </lineage>
</organism>
<name>A0A4Y9F0T3_9MICC</name>
<evidence type="ECO:0000313" key="2">
    <source>
        <dbReference type="EMBL" id="TFU20637.1"/>
    </source>
</evidence>
<reference evidence="2 3" key="1">
    <citation type="submission" date="2019-03" db="EMBL/GenBank/DDBJ databases">
        <title>Diversity of the mouse oral microbiome.</title>
        <authorList>
            <person name="Joseph S."/>
            <person name="Aduse-Opoku J."/>
            <person name="Curtis M."/>
            <person name="Wade W."/>
            <person name="Hashim A."/>
        </authorList>
    </citation>
    <scope>NUCLEOTIDE SEQUENCE [LARGE SCALE GENOMIC DNA]</scope>
    <source>
        <strain evidence="3">irhom_31</strain>
    </source>
</reference>
<sequence>MALFGIFGKGNRLADAALGAPMPTEVFSYASPWADSSTLKEAVITHLHDLPGEDAPINRATAMNLAAVSKARHLIASTIGRFPLVVMSGRETYEQAPGWATQIEAARPRSLTITWTVDHLIFYGRAFWVITDRYATGYPRRFAWVPEAEAEVSETGVLTAAWGHPVSPEAYIRFDAPHEGLLNFGRRILRKALDTERAAENAAANPVPSIELHQVSGDELTDDQVDQLLEGWRLARTAKGGGVAFTNPVVEARTHGQAAEQLLIDAQNQAALGIARAMGVPAWAVDANVAGFSMNYSNSASRGRELIDFGLMPYMAAIADRLSMDDVAARGVWVKFETSDYLDPPFREKVEALKVAIDAGIYSPDDARKIIQGIPLESKEEHGEDPRDSPAASGTDRRGNPEQPAH</sequence>
<accession>A0A4Y9F0T3</accession>
<dbReference type="Pfam" id="PF04860">
    <property type="entry name" value="Phage_portal"/>
    <property type="match status" value="1"/>
</dbReference>
<dbReference type="InterPro" id="IPR006944">
    <property type="entry name" value="Phage/GTA_portal"/>
</dbReference>
<dbReference type="EMBL" id="SPQC01000051">
    <property type="protein sequence ID" value="TFU20637.1"/>
    <property type="molecule type" value="Genomic_DNA"/>
</dbReference>